<dbReference type="AlphaFoldDB" id="A0A2T7PJN8"/>
<gene>
    <name evidence="6" type="ORF">C0Q70_04886</name>
</gene>
<keyword evidence="2 5" id="KW-0812">Transmembrane</keyword>
<comment type="caution">
    <text evidence="6">The sequence shown here is derived from an EMBL/GenBank/DDBJ whole genome shotgun (WGS) entry which is preliminary data.</text>
</comment>
<dbReference type="GO" id="GO:0005886">
    <property type="term" value="C:plasma membrane"/>
    <property type="evidence" value="ECO:0007669"/>
    <property type="project" value="TreeGrafter"/>
</dbReference>
<evidence type="ECO:0000256" key="4">
    <source>
        <dbReference type="ARBA" id="ARBA00023136"/>
    </source>
</evidence>
<evidence type="ECO:0000256" key="5">
    <source>
        <dbReference type="SAM" id="Phobius"/>
    </source>
</evidence>
<dbReference type="Gene3D" id="1.10.1450.10">
    <property type="entry name" value="Tetraspanin"/>
    <property type="match status" value="1"/>
</dbReference>
<name>A0A2T7PJN8_POMCA</name>
<evidence type="ECO:0000256" key="2">
    <source>
        <dbReference type="ARBA" id="ARBA00022692"/>
    </source>
</evidence>
<evidence type="ECO:0000256" key="1">
    <source>
        <dbReference type="ARBA" id="ARBA00004141"/>
    </source>
</evidence>
<dbReference type="SUPFAM" id="SSF48652">
    <property type="entry name" value="Tetraspanin"/>
    <property type="match status" value="1"/>
</dbReference>
<sequence>MVAVGAYLFVTKGNFLNLMPKYEDVNITAVMIAAGIIVFVVAFIGFCGAWMESQCLLIIYFTMVFVIFALEIAVGIVGLIYKDDIDEEVKTQLLDGLKTSKRWPTWDAIQSEFKCCGVEKKDDWYAIMSNTVPDSCCSYEDCGKRPELAYDKGCYEKVKSELKNNFIALGIAGIVLGILQIINLVISMVLILPDPSSGTQLKQQLPLIPRHVVDHLSARAEAACVALTSQGLMMKNDDTVRTKGLQIRCGVRILTLIVSNRTPQDHSSKV</sequence>
<evidence type="ECO:0000313" key="6">
    <source>
        <dbReference type="EMBL" id="PVD33628.1"/>
    </source>
</evidence>
<evidence type="ECO:0000256" key="3">
    <source>
        <dbReference type="ARBA" id="ARBA00022989"/>
    </source>
</evidence>
<dbReference type="PRINTS" id="PR00259">
    <property type="entry name" value="TMFOUR"/>
</dbReference>
<reference evidence="6 7" key="1">
    <citation type="submission" date="2018-04" db="EMBL/GenBank/DDBJ databases">
        <title>The genome of golden apple snail Pomacea canaliculata provides insight into stress tolerance and invasive adaptation.</title>
        <authorList>
            <person name="Liu C."/>
            <person name="Liu B."/>
            <person name="Ren Y."/>
            <person name="Zhang Y."/>
            <person name="Wang H."/>
            <person name="Li S."/>
            <person name="Jiang F."/>
            <person name="Yin L."/>
            <person name="Zhang G."/>
            <person name="Qian W."/>
            <person name="Fan W."/>
        </authorList>
    </citation>
    <scope>NUCLEOTIDE SEQUENCE [LARGE SCALE GENOMIC DNA]</scope>
    <source>
        <strain evidence="6">SZHN2017</strain>
        <tissue evidence="6">Muscle</tissue>
    </source>
</reference>
<keyword evidence="3 5" id="KW-1133">Transmembrane helix</keyword>
<evidence type="ECO:0000313" key="7">
    <source>
        <dbReference type="Proteomes" id="UP000245119"/>
    </source>
</evidence>
<organism evidence="6 7">
    <name type="scientific">Pomacea canaliculata</name>
    <name type="common">Golden apple snail</name>
    <dbReference type="NCBI Taxonomy" id="400727"/>
    <lineage>
        <taxon>Eukaryota</taxon>
        <taxon>Metazoa</taxon>
        <taxon>Spiralia</taxon>
        <taxon>Lophotrochozoa</taxon>
        <taxon>Mollusca</taxon>
        <taxon>Gastropoda</taxon>
        <taxon>Caenogastropoda</taxon>
        <taxon>Architaenioglossa</taxon>
        <taxon>Ampullarioidea</taxon>
        <taxon>Ampullariidae</taxon>
        <taxon>Pomacea</taxon>
    </lineage>
</organism>
<dbReference type="PANTHER" id="PTHR19282:SF551">
    <property type="entry name" value="RE08073P-RELATED"/>
    <property type="match status" value="1"/>
</dbReference>
<keyword evidence="7" id="KW-1185">Reference proteome</keyword>
<comment type="subcellular location">
    <subcellularLocation>
        <location evidence="1">Membrane</location>
        <topology evidence="1">Multi-pass membrane protein</topology>
    </subcellularLocation>
</comment>
<accession>A0A2T7PJN8</accession>
<dbReference type="OrthoDB" id="432835at2759"/>
<dbReference type="PANTHER" id="PTHR19282">
    <property type="entry name" value="TETRASPANIN"/>
    <property type="match status" value="1"/>
</dbReference>
<feature type="transmembrane region" description="Helical" evidence="5">
    <location>
        <begin position="57"/>
        <end position="81"/>
    </location>
</feature>
<feature type="transmembrane region" description="Helical" evidence="5">
    <location>
        <begin position="166"/>
        <end position="192"/>
    </location>
</feature>
<feature type="transmembrane region" description="Helical" evidence="5">
    <location>
        <begin position="27"/>
        <end position="50"/>
    </location>
</feature>
<dbReference type="Proteomes" id="UP000245119">
    <property type="component" value="Linkage Group LG3"/>
</dbReference>
<dbReference type="Pfam" id="PF00335">
    <property type="entry name" value="Tetraspanin"/>
    <property type="match status" value="1"/>
</dbReference>
<proteinExistence type="predicted"/>
<keyword evidence="4 5" id="KW-0472">Membrane</keyword>
<protein>
    <submittedName>
        <fullName evidence="6">Uncharacterized protein</fullName>
    </submittedName>
</protein>
<dbReference type="EMBL" id="PZQS01000003">
    <property type="protein sequence ID" value="PVD33628.1"/>
    <property type="molecule type" value="Genomic_DNA"/>
</dbReference>
<dbReference type="InterPro" id="IPR018499">
    <property type="entry name" value="Tetraspanin/Peripherin"/>
</dbReference>
<dbReference type="InterPro" id="IPR008952">
    <property type="entry name" value="Tetraspanin_EC2_sf"/>
</dbReference>